<name>A0A0E2LSV4_PORGN</name>
<dbReference type="EMBL" id="AWUW01000019">
    <property type="protein sequence ID" value="ERJ68611.1"/>
    <property type="molecule type" value="Genomic_DNA"/>
</dbReference>
<protein>
    <recommendedName>
        <fullName evidence="2">YdbS-like PH domain-containing protein</fullName>
    </recommendedName>
</protein>
<dbReference type="PATRIC" id="fig|1227271.3.peg.274"/>
<sequence>MSYIDKTLLTGETVTYKAQVHWWVFVYPMKFLLFGLLLISFSSLYIKIPGYVLIAIAVWGIINSYLGRRYAEYVVTNKRVIFKLGLIRRSVVELQLNKAEAIAFGESFWGRIFNFGTVVVTTGGATNTYPYIADPLSFRRAISEEVDKRFGRGNE</sequence>
<feature type="transmembrane region" description="Helical" evidence="1">
    <location>
        <begin position="48"/>
        <end position="66"/>
    </location>
</feature>
<dbReference type="RefSeq" id="WP_021665052.1">
    <property type="nucleotide sequence ID" value="NZ_KI259117.1"/>
</dbReference>
<reference evidence="3 4" key="1">
    <citation type="submission" date="2013-06" db="EMBL/GenBank/DDBJ databases">
        <authorList>
            <person name="Weinstock G."/>
            <person name="Sodergren E."/>
            <person name="Lobos E.A."/>
            <person name="Fulton L."/>
            <person name="Fulton R."/>
            <person name="Courtney L."/>
            <person name="Fronick C."/>
            <person name="O'Laughlin M."/>
            <person name="Godfrey J."/>
            <person name="Wilson R.M."/>
            <person name="Miner T."/>
            <person name="Farmer C."/>
            <person name="Delehaunty K."/>
            <person name="Cordes M."/>
            <person name="Minx P."/>
            <person name="Tomlinson C."/>
            <person name="Chen J."/>
            <person name="Wollam A."/>
            <person name="Pepin K.H."/>
            <person name="Bhonagiri V."/>
            <person name="Zhang X."/>
            <person name="Warren W."/>
            <person name="Mitreva M."/>
            <person name="Mardis E.R."/>
            <person name="Wilson R.K."/>
        </authorList>
    </citation>
    <scope>NUCLEOTIDE SEQUENCE [LARGE SCALE GENOMIC DNA]</scope>
    <source>
        <strain evidence="3 4">F0570</strain>
    </source>
</reference>
<feature type="domain" description="YdbS-like PH" evidence="2">
    <location>
        <begin position="69"/>
        <end position="132"/>
    </location>
</feature>
<evidence type="ECO:0000259" key="2">
    <source>
        <dbReference type="Pfam" id="PF03703"/>
    </source>
</evidence>
<accession>A0A0E2LSV4</accession>
<dbReference type="InterPro" id="IPR005182">
    <property type="entry name" value="YdbS-like_PH"/>
</dbReference>
<dbReference type="AlphaFoldDB" id="A0A0E2LSV4"/>
<keyword evidence="1" id="KW-0812">Transmembrane</keyword>
<dbReference type="PANTHER" id="PTHR37938:SF1">
    <property type="entry name" value="BLL0215 PROTEIN"/>
    <property type="match status" value="1"/>
</dbReference>
<dbReference type="Proteomes" id="UP000016630">
    <property type="component" value="Unassembled WGS sequence"/>
</dbReference>
<gene>
    <name evidence="3" type="ORF">HMPREF1555_00301</name>
</gene>
<evidence type="ECO:0000313" key="4">
    <source>
        <dbReference type="Proteomes" id="UP000016630"/>
    </source>
</evidence>
<evidence type="ECO:0000313" key="3">
    <source>
        <dbReference type="EMBL" id="ERJ68611.1"/>
    </source>
</evidence>
<evidence type="ECO:0000256" key="1">
    <source>
        <dbReference type="SAM" id="Phobius"/>
    </source>
</evidence>
<dbReference type="PANTHER" id="PTHR37938">
    <property type="entry name" value="BLL0215 PROTEIN"/>
    <property type="match status" value="1"/>
</dbReference>
<organism evidence="3 4">
    <name type="scientific">Porphyromonas gingivalis F0570</name>
    <dbReference type="NCBI Taxonomy" id="1227271"/>
    <lineage>
        <taxon>Bacteria</taxon>
        <taxon>Pseudomonadati</taxon>
        <taxon>Bacteroidota</taxon>
        <taxon>Bacteroidia</taxon>
        <taxon>Bacteroidales</taxon>
        <taxon>Porphyromonadaceae</taxon>
        <taxon>Porphyromonas</taxon>
    </lineage>
</organism>
<dbReference type="Pfam" id="PF03703">
    <property type="entry name" value="bPH_2"/>
    <property type="match status" value="1"/>
</dbReference>
<proteinExistence type="predicted"/>
<feature type="transmembrane region" description="Helical" evidence="1">
    <location>
        <begin position="20"/>
        <end position="41"/>
    </location>
</feature>
<dbReference type="HOGENOM" id="CLU_111557_1_0_10"/>
<keyword evidence="1" id="KW-0472">Membrane</keyword>
<comment type="caution">
    <text evidence="3">The sequence shown here is derived from an EMBL/GenBank/DDBJ whole genome shotgun (WGS) entry which is preliminary data.</text>
</comment>
<keyword evidence="1" id="KW-1133">Transmembrane helix</keyword>